<protein>
    <recommendedName>
        <fullName evidence="4">Secreted protein</fullName>
    </recommendedName>
</protein>
<feature type="chain" id="PRO_5045360823" description="Secreted protein" evidence="1">
    <location>
        <begin position="24"/>
        <end position="135"/>
    </location>
</feature>
<evidence type="ECO:0008006" key="4">
    <source>
        <dbReference type="Google" id="ProtNLM"/>
    </source>
</evidence>
<comment type="caution">
    <text evidence="2">The sequence shown here is derived from an EMBL/GenBank/DDBJ whole genome shotgun (WGS) entry which is preliminary data.</text>
</comment>
<gene>
    <name evidence="2" type="ORF">H8S08_04100</name>
</gene>
<name>A0ABR7CKL5_9BACT</name>
<accession>A0ABR7CKL5</accession>
<evidence type="ECO:0000256" key="1">
    <source>
        <dbReference type="SAM" id="SignalP"/>
    </source>
</evidence>
<reference evidence="2 3" key="1">
    <citation type="submission" date="2020-08" db="EMBL/GenBank/DDBJ databases">
        <title>Genome public.</title>
        <authorList>
            <person name="Liu C."/>
            <person name="Sun Q."/>
        </authorList>
    </citation>
    <scope>NUCLEOTIDE SEQUENCE [LARGE SCALE GENOMIC DNA]</scope>
    <source>
        <strain evidence="2 3">New-7</strain>
    </source>
</reference>
<organism evidence="2 3">
    <name type="scientific">Alistipes hominis</name>
    <dbReference type="NCBI Taxonomy" id="2763015"/>
    <lineage>
        <taxon>Bacteria</taxon>
        <taxon>Pseudomonadati</taxon>
        <taxon>Bacteroidota</taxon>
        <taxon>Bacteroidia</taxon>
        <taxon>Bacteroidales</taxon>
        <taxon>Rikenellaceae</taxon>
        <taxon>Alistipes</taxon>
    </lineage>
</organism>
<feature type="signal peptide" evidence="1">
    <location>
        <begin position="1"/>
        <end position="23"/>
    </location>
</feature>
<proteinExistence type="predicted"/>
<evidence type="ECO:0000313" key="3">
    <source>
        <dbReference type="Proteomes" id="UP000636891"/>
    </source>
</evidence>
<dbReference type="EMBL" id="JACOOK010000002">
    <property type="protein sequence ID" value="MBC5616202.1"/>
    <property type="molecule type" value="Genomic_DNA"/>
</dbReference>
<sequence>MGRLFRYFLLAMALSVIVPRIFGDGPAAECAPALETVCDQITEAAPPGELHRFVFASLQSDLAPGSSGFCSFVTKTPVSRVSSLFRFCANAVSENRVVSSGPLTRLRFQQRCFDGWLAALQHTGYYVFFLRKIIV</sequence>
<evidence type="ECO:0000313" key="2">
    <source>
        <dbReference type="EMBL" id="MBC5616202.1"/>
    </source>
</evidence>
<dbReference type="RefSeq" id="WP_145996521.1">
    <property type="nucleotide sequence ID" value="NZ_JACOOK010000002.1"/>
</dbReference>
<dbReference type="Proteomes" id="UP000636891">
    <property type="component" value="Unassembled WGS sequence"/>
</dbReference>
<keyword evidence="1" id="KW-0732">Signal</keyword>
<keyword evidence="3" id="KW-1185">Reference proteome</keyword>